<evidence type="ECO:0000256" key="3">
    <source>
        <dbReference type="ARBA" id="ARBA00022989"/>
    </source>
</evidence>
<keyword evidence="3 5" id="KW-1133">Transmembrane helix</keyword>
<dbReference type="Pfam" id="PF03151">
    <property type="entry name" value="TPT"/>
    <property type="match status" value="1"/>
</dbReference>
<evidence type="ECO:0000259" key="6">
    <source>
        <dbReference type="Pfam" id="PF03151"/>
    </source>
</evidence>
<accession>A0AAD6T4K0</accession>
<feature type="transmembrane region" description="Helical" evidence="5">
    <location>
        <begin position="150"/>
        <end position="170"/>
    </location>
</feature>
<feature type="transmembrane region" description="Helical" evidence="5">
    <location>
        <begin position="200"/>
        <end position="220"/>
    </location>
</feature>
<feature type="transmembrane region" description="Helical" evidence="5">
    <location>
        <begin position="50"/>
        <end position="70"/>
    </location>
</feature>
<sequence>MPLNDPDYSLDESLAGGAQHFDDAEMHFGHPEPVHLATLAEKKRLWWRNALINLLFIASWFFFSTILSVYNKWMFSDKYFGFPFPLLVTTMHFFVQFLLAALLRTIWPRRFRPAHSPTKADYGKKAVPAAVATGLDVGLSNLSLKTISLSFFTMVKSSSLIFVLLFAFLFRLEKFSIRLIAVIFLIFSGVLLMVATETHFILGGFLLVISASALGGFRWALTQMLLKDKKMGMDNPAATIFWLAPIMGVTLGIVSFAVDDWSSLYGSKFFEGWMAMQTIFFLTMPGVLAFCMILSEFSIIQRAGVVPMSIAGIAKEVTTISISAAIFKDNLTPLNITGVGITVCGIALFTYHKYRKSLESAVPLDAHGNPISIDPTGSVDGRSSSHVELDETARLTRGSDEFDGVRRAM</sequence>
<feature type="transmembrane region" description="Helical" evidence="5">
    <location>
        <begin position="82"/>
        <end position="106"/>
    </location>
</feature>
<feature type="transmembrane region" description="Helical" evidence="5">
    <location>
        <begin position="240"/>
        <end position="258"/>
    </location>
</feature>
<dbReference type="PANTHER" id="PTHR11132">
    <property type="entry name" value="SOLUTE CARRIER FAMILY 35"/>
    <property type="match status" value="1"/>
</dbReference>
<evidence type="ECO:0000313" key="7">
    <source>
        <dbReference type="EMBL" id="KAJ7039165.1"/>
    </source>
</evidence>
<keyword evidence="2 5" id="KW-0812">Transmembrane</keyword>
<dbReference type="AlphaFoldDB" id="A0AAD6T4K0"/>
<dbReference type="SUPFAM" id="SSF103481">
    <property type="entry name" value="Multidrug resistance efflux transporter EmrE"/>
    <property type="match status" value="1"/>
</dbReference>
<feature type="transmembrane region" description="Helical" evidence="5">
    <location>
        <begin position="177"/>
        <end position="194"/>
    </location>
</feature>
<evidence type="ECO:0000256" key="5">
    <source>
        <dbReference type="SAM" id="Phobius"/>
    </source>
</evidence>
<feature type="domain" description="Sugar phosphate transporter" evidence="6">
    <location>
        <begin position="54"/>
        <end position="349"/>
    </location>
</feature>
<dbReference type="EMBL" id="JARJCM010000028">
    <property type="protein sequence ID" value="KAJ7039165.1"/>
    <property type="molecule type" value="Genomic_DNA"/>
</dbReference>
<feature type="transmembrane region" description="Helical" evidence="5">
    <location>
        <begin position="273"/>
        <end position="294"/>
    </location>
</feature>
<proteinExistence type="predicted"/>
<comment type="subcellular location">
    <subcellularLocation>
        <location evidence="1">Membrane</location>
        <topology evidence="1">Multi-pass membrane protein</topology>
    </subcellularLocation>
</comment>
<evidence type="ECO:0000313" key="8">
    <source>
        <dbReference type="Proteomes" id="UP001218188"/>
    </source>
</evidence>
<dbReference type="Proteomes" id="UP001218188">
    <property type="component" value="Unassembled WGS sequence"/>
</dbReference>
<comment type="caution">
    <text evidence="7">The sequence shown here is derived from an EMBL/GenBank/DDBJ whole genome shotgun (WGS) entry which is preliminary data.</text>
</comment>
<feature type="transmembrane region" description="Helical" evidence="5">
    <location>
        <begin position="333"/>
        <end position="351"/>
    </location>
</feature>
<keyword evidence="8" id="KW-1185">Reference proteome</keyword>
<evidence type="ECO:0000256" key="4">
    <source>
        <dbReference type="ARBA" id="ARBA00023136"/>
    </source>
</evidence>
<dbReference type="GO" id="GO:0016020">
    <property type="term" value="C:membrane"/>
    <property type="evidence" value="ECO:0007669"/>
    <property type="project" value="UniProtKB-SubCell"/>
</dbReference>
<evidence type="ECO:0000256" key="2">
    <source>
        <dbReference type="ARBA" id="ARBA00022692"/>
    </source>
</evidence>
<gene>
    <name evidence="7" type="ORF">C8F04DRAFT_1087355</name>
</gene>
<feature type="non-terminal residue" evidence="7">
    <location>
        <position position="1"/>
    </location>
</feature>
<dbReference type="InterPro" id="IPR037185">
    <property type="entry name" value="EmrE-like"/>
</dbReference>
<dbReference type="InterPro" id="IPR050186">
    <property type="entry name" value="TPT_transporter"/>
</dbReference>
<protein>
    <submittedName>
        <fullName evidence="7">Triose-phosphate transporter family-domain-containing protein</fullName>
    </submittedName>
</protein>
<reference evidence="7" key="1">
    <citation type="submission" date="2023-03" db="EMBL/GenBank/DDBJ databases">
        <title>Massive genome expansion in bonnet fungi (Mycena s.s.) driven by repeated elements and novel gene families across ecological guilds.</title>
        <authorList>
            <consortium name="Lawrence Berkeley National Laboratory"/>
            <person name="Harder C.B."/>
            <person name="Miyauchi S."/>
            <person name="Viragh M."/>
            <person name="Kuo A."/>
            <person name="Thoen E."/>
            <person name="Andreopoulos B."/>
            <person name="Lu D."/>
            <person name="Skrede I."/>
            <person name="Drula E."/>
            <person name="Henrissat B."/>
            <person name="Morin E."/>
            <person name="Kohler A."/>
            <person name="Barry K."/>
            <person name="LaButti K."/>
            <person name="Morin E."/>
            <person name="Salamov A."/>
            <person name="Lipzen A."/>
            <person name="Mereny Z."/>
            <person name="Hegedus B."/>
            <person name="Baldrian P."/>
            <person name="Stursova M."/>
            <person name="Weitz H."/>
            <person name="Taylor A."/>
            <person name="Grigoriev I.V."/>
            <person name="Nagy L.G."/>
            <person name="Martin F."/>
            <person name="Kauserud H."/>
        </authorList>
    </citation>
    <scope>NUCLEOTIDE SEQUENCE</scope>
    <source>
        <strain evidence="7">CBHHK200</strain>
    </source>
</reference>
<organism evidence="7 8">
    <name type="scientific">Mycena alexandri</name>
    <dbReference type="NCBI Taxonomy" id="1745969"/>
    <lineage>
        <taxon>Eukaryota</taxon>
        <taxon>Fungi</taxon>
        <taxon>Dikarya</taxon>
        <taxon>Basidiomycota</taxon>
        <taxon>Agaricomycotina</taxon>
        <taxon>Agaricomycetes</taxon>
        <taxon>Agaricomycetidae</taxon>
        <taxon>Agaricales</taxon>
        <taxon>Marasmiineae</taxon>
        <taxon>Mycenaceae</taxon>
        <taxon>Mycena</taxon>
    </lineage>
</organism>
<dbReference type="InterPro" id="IPR004853">
    <property type="entry name" value="Sugar_P_trans_dom"/>
</dbReference>
<name>A0AAD6T4K0_9AGAR</name>
<evidence type="ECO:0000256" key="1">
    <source>
        <dbReference type="ARBA" id="ARBA00004141"/>
    </source>
</evidence>
<keyword evidence="4 5" id="KW-0472">Membrane</keyword>